<keyword evidence="7 10" id="KW-0067">ATP-binding</keyword>
<dbReference type="Gene3D" id="1.10.510.10">
    <property type="entry name" value="Transferase(Phosphotransferase) domain 1"/>
    <property type="match status" value="1"/>
</dbReference>
<dbReference type="GO" id="GO:0005886">
    <property type="term" value="C:plasma membrane"/>
    <property type="evidence" value="ECO:0007669"/>
    <property type="project" value="UniProtKB-SubCell"/>
</dbReference>
<keyword evidence="6" id="KW-0418">Kinase</keyword>
<keyword evidence="5 10" id="KW-0547">Nucleotide-binding</keyword>
<dbReference type="Gene3D" id="3.30.200.20">
    <property type="entry name" value="Phosphorylase Kinase, domain 1"/>
    <property type="match status" value="1"/>
</dbReference>
<dbReference type="GO" id="GO:0005524">
    <property type="term" value="F:ATP binding"/>
    <property type="evidence" value="ECO:0007669"/>
    <property type="project" value="UniProtKB-UniRule"/>
</dbReference>
<evidence type="ECO:0000256" key="5">
    <source>
        <dbReference type="ARBA" id="ARBA00022741"/>
    </source>
</evidence>
<proteinExistence type="predicted"/>
<dbReference type="RefSeq" id="WP_152101242.1">
    <property type="nucleotide sequence ID" value="NZ_AP021861.1"/>
</dbReference>
<keyword evidence="3" id="KW-0808">Transferase</keyword>
<evidence type="ECO:0000256" key="6">
    <source>
        <dbReference type="ARBA" id="ARBA00022777"/>
    </source>
</evidence>
<evidence type="ECO:0000256" key="8">
    <source>
        <dbReference type="ARBA" id="ARBA00022989"/>
    </source>
</evidence>
<dbReference type="Proteomes" id="UP000326837">
    <property type="component" value="Chromosome"/>
</dbReference>
<dbReference type="Pfam" id="PF00069">
    <property type="entry name" value="Pkinase"/>
    <property type="match status" value="1"/>
</dbReference>
<dbReference type="GO" id="GO:0004674">
    <property type="term" value="F:protein serine/threonine kinase activity"/>
    <property type="evidence" value="ECO:0007669"/>
    <property type="project" value="TreeGrafter"/>
</dbReference>
<feature type="binding site" evidence="10">
    <location>
        <position position="455"/>
    </location>
    <ligand>
        <name>ATP</name>
        <dbReference type="ChEBI" id="CHEBI:30616"/>
    </ligand>
</feature>
<keyword evidence="4 12" id="KW-0812">Transmembrane</keyword>
<dbReference type="InterPro" id="IPR008271">
    <property type="entry name" value="Ser/Thr_kinase_AS"/>
</dbReference>
<reference evidence="15" key="1">
    <citation type="submission" date="2019-10" db="EMBL/GenBank/DDBJ databases">
        <title>Lacipirellula parvula gen. nov., sp. nov., representing a lineage of planctomycetes widespread in freshwater anoxic habitats, and description of the family Lacipirellulaceae.</title>
        <authorList>
            <person name="Dedysh S.N."/>
            <person name="Kulichevskaya I.S."/>
            <person name="Beletsky A.V."/>
            <person name="Rakitin A.L."/>
            <person name="Mardanov A.V."/>
            <person name="Ivanova A.A."/>
            <person name="Saltykova V.X."/>
            <person name="Rijpstra W.I.C."/>
            <person name="Sinninghe Damste J.S."/>
            <person name="Ravin N.V."/>
        </authorList>
    </citation>
    <scope>NUCLEOTIDE SEQUENCE [LARGE SCALE GENOMIC DNA]</scope>
    <source>
        <strain evidence="15">PX69</strain>
    </source>
</reference>
<feature type="region of interest" description="Disordered" evidence="11">
    <location>
        <begin position="1"/>
        <end position="20"/>
    </location>
</feature>
<dbReference type="PANTHER" id="PTHR43289:SF6">
    <property type="entry name" value="SERINE_THREONINE-PROTEIN KINASE NEKL-3"/>
    <property type="match status" value="1"/>
</dbReference>
<evidence type="ECO:0000259" key="13">
    <source>
        <dbReference type="PROSITE" id="PS50011"/>
    </source>
</evidence>
<evidence type="ECO:0000256" key="7">
    <source>
        <dbReference type="ARBA" id="ARBA00022840"/>
    </source>
</evidence>
<accession>A0A5K7XGJ8</accession>
<evidence type="ECO:0000256" key="12">
    <source>
        <dbReference type="SAM" id="Phobius"/>
    </source>
</evidence>
<dbReference type="InterPro" id="IPR017441">
    <property type="entry name" value="Protein_kinase_ATP_BS"/>
</dbReference>
<keyword evidence="15" id="KW-1185">Reference proteome</keyword>
<dbReference type="Pfam" id="PF02743">
    <property type="entry name" value="dCache_1"/>
    <property type="match status" value="1"/>
</dbReference>
<keyword evidence="8 12" id="KW-1133">Transmembrane helix</keyword>
<evidence type="ECO:0000256" key="10">
    <source>
        <dbReference type="PROSITE-ProRule" id="PRU10141"/>
    </source>
</evidence>
<dbReference type="SMART" id="SM00220">
    <property type="entry name" value="S_TKc"/>
    <property type="match status" value="1"/>
</dbReference>
<evidence type="ECO:0000313" key="15">
    <source>
        <dbReference type="Proteomes" id="UP000326837"/>
    </source>
</evidence>
<dbReference type="PROSITE" id="PS00108">
    <property type="entry name" value="PROTEIN_KINASE_ST"/>
    <property type="match status" value="1"/>
</dbReference>
<feature type="region of interest" description="Disordered" evidence="11">
    <location>
        <begin position="711"/>
        <end position="735"/>
    </location>
</feature>
<dbReference type="PROSITE" id="PS00107">
    <property type="entry name" value="PROTEIN_KINASE_ATP"/>
    <property type="match status" value="1"/>
</dbReference>
<keyword evidence="2" id="KW-1003">Cell membrane</keyword>
<evidence type="ECO:0000313" key="14">
    <source>
        <dbReference type="EMBL" id="BBO35980.1"/>
    </source>
</evidence>
<keyword evidence="9 12" id="KW-0472">Membrane</keyword>
<evidence type="ECO:0000256" key="4">
    <source>
        <dbReference type="ARBA" id="ARBA00022692"/>
    </source>
</evidence>
<dbReference type="CDD" id="cd18773">
    <property type="entry name" value="PDC1_HK_sensor"/>
    <property type="match status" value="1"/>
</dbReference>
<dbReference type="PROSITE" id="PS50011">
    <property type="entry name" value="PROTEIN_KINASE_DOM"/>
    <property type="match status" value="1"/>
</dbReference>
<sequence>MSLLDRFRRSTHHHGSSRAPAAHMTWAARSVSHTLTSTRLFLKKQLWLWPIIAIVLLSTLGFAVHHAIESTMKANLHSSLQTLLKVERSMIERWMATQERNAEAMANNAQTRRIVDELLTALKPNGEATDEATIAKLREQLADSLGPAMNSHHYIGYVLVDRDRKTQAASEPEIIGIDAPAGMQLFVDKALDGVGSVSAPYPSVSALREGDGTRRTGVPTMIVSAPIRDENFQVIAALGLRIQPERDFTQLLQLGRINESGETYAFNKDGLMLSNSRFDDELILLGVLPDQPDAHSILTVLVRDPGGDLTSGFRPKIRRSEMPPTAVVAAAAAGKSGIDLEGHNDYRGVPSVAAWTWLDKYNFGLATEVDMSEAYGPLYILKRTFWGLLGLLMLSSIAIFLFTLRVARLQREAREAAVEAKQLGQYKLEQKLGAGAMGVVYKGHHAMLRRPTAIKLLDAAIVTDQSIARFEREVQITSQLTHPNTVQIFDFGRTPEGVFYYAMEYLEGIDLQTLVERYGPQPAGRVIHLMRQMCGSLYEAHSKGLVHRDVKPANLFLTRRGGESDVVKVLDFGLVKAREEQRDGDDRAMAGTPLYMSPEAIQMPGSVDGCSDIYAVGAVGYFLLTGRTVFEATSVVELCDKHMNEQPVAPSVRLGQPVPVELEEAILACLEKSRSKRPQTARDLAQRLARSAAAAEWSIEQAEVWWSRHDRGQAGPSINSGAPTLSKDLEATIAR</sequence>
<dbReference type="EMBL" id="AP021861">
    <property type="protein sequence ID" value="BBO35980.1"/>
    <property type="molecule type" value="Genomic_DNA"/>
</dbReference>
<feature type="domain" description="Protein kinase" evidence="13">
    <location>
        <begin position="426"/>
        <end position="689"/>
    </location>
</feature>
<dbReference type="SUPFAM" id="SSF56112">
    <property type="entry name" value="Protein kinase-like (PK-like)"/>
    <property type="match status" value="1"/>
</dbReference>
<evidence type="ECO:0000256" key="1">
    <source>
        <dbReference type="ARBA" id="ARBA00004651"/>
    </source>
</evidence>
<comment type="subcellular location">
    <subcellularLocation>
        <location evidence="1">Cell membrane</location>
        <topology evidence="1">Multi-pass membrane protein</topology>
    </subcellularLocation>
</comment>
<name>A0A5K7XGJ8_9BACT</name>
<dbReference type="InterPro" id="IPR011009">
    <property type="entry name" value="Kinase-like_dom_sf"/>
</dbReference>
<dbReference type="PANTHER" id="PTHR43289">
    <property type="entry name" value="MITOGEN-ACTIVATED PROTEIN KINASE KINASE KINASE 20-RELATED"/>
    <property type="match status" value="1"/>
</dbReference>
<evidence type="ECO:0000256" key="11">
    <source>
        <dbReference type="SAM" id="MobiDB-lite"/>
    </source>
</evidence>
<evidence type="ECO:0000256" key="3">
    <source>
        <dbReference type="ARBA" id="ARBA00022679"/>
    </source>
</evidence>
<dbReference type="InterPro" id="IPR033479">
    <property type="entry name" value="dCache_1"/>
</dbReference>
<feature type="transmembrane region" description="Helical" evidence="12">
    <location>
        <begin position="385"/>
        <end position="404"/>
    </location>
</feature>
<gene>
    <name evidence="14" type="ORF">PLANPX_5592</name>
</gene>
<evidence type="ECO:0000256" key="2">
    <source>
        <dbReference type="ARBA" id="ARBA00022475"/>
    </source>
</evidence>
<dbReference type="KEGG" id="lpav:PLANPX_5592"/>
<evidence type="ECO:0000256" key="9">
    <source>
        <dbReference type="ARBA" id="ARBA00023136"/>
    </source>
</evidence>
<protein>
    <recommendedName>
        <fullName evidence="13">Protein kinase domain-containing protein</fullName>
    </recommendedName>
</protein>
<dbReference type="InterPro" id="IPR000719">
    <property type="entry name" value="Prot_kinase_dom"/>
</dbReference>
<dbReference type="AlphaFoldDB" id="A0A5K7XGJ8"/>
<dbReference type="CDD" id="cd14014">
    <property type="entry name" value="STKc_PknB_like"/>
    <property type="match status" value="1"/>
</dbReference>
<organism evidence="14 15">
    <name type="scientific">Lacipirellula parvula</name>
    <dbReference type="NCBI Taxonomy" id="2650471"/>
    <lineage>
        <taxon>Bacteria</taxon>
        <taxon>Pseudomonadati</taxon>
        <taxon>Planctomycetota</taxon>
        <taxon>Planctomycetia</taxon>
        <taxon>Pirellulales</taxon>
        <taxon>Lacipirellulaceae</taxon>
        <taxon>Lacipirellula</taxon>
    </lineage>
</organism>
<feature type="transmembrane region" description="Helical" evidence="12">
    <location>
        <begin position="46"/>
        <end position="68"/>
    </location>
</feature>